<comment type="similarity">
    <text evidence="2">Belongs to the glycosyltransferase 92 family.</text>
</comment>
<evidence type="ECO:0000256" key="2">
    <source>
        <dbReference type="ARBA" id="ARBA00007647"/>
    </source>
</evidence>
<evidence type="ECO:0000256" key="6">
    <source>
        <dbReference type="ARBA" id="ARBA00022989"/>
    </source>
</evidence>
<sequence length="705" mass="81777">MRAKIIKIKICYKICFASILTSFFAGVVVLHAKLTFLNICSVPIQTQTQRSECDPDNFGSQLPPSQHSPDLFINQVKSFLMKDDYKLRSLKRKQAKNHLRINYNDDHQTSHTDNYTNDFRFYEKYENEFKPFGKHFIFSAYFDDRVESINNDPSLKINMFASAGLNHVDVNSREELLGYVRVIALMEVKQAMQAVYCHYSDEPVSNFAIDDKVLNDLAKLVEGDIYEMCENHKKEFGGYIITCPLPNNFNHTTMSASFKFGYIPKYVTLIYGTERVSEVNDSQSEKTRSKTVIPEEISEIIVAKTHRNSSGVYFMSKSIQKVIPSNASSSFTKHKTDKKLLKMRKVTKRRYTKSFYVEYVRISSRRRHQMFSSAKYHFGICVPPVHKKTLTASKLIDFIETHLLLGVDHFIMYIKPDLPDELKDALDYYKEVGICTLIPWNLPQTNFNIWSNGQLLAANDCLYRFMYKFEYLAFVDIDEFIIPVASASWDDMISRLENSTHCTTNGTAATSPAININNNTDDLGEFLGLTFLRSKCVVFYLASAFIHQLVDSSLHGYNLESDLRVKIFSRVRTKVIVSPKFVLEMGIHHVNKIIQIKRKLNNETMELYINDTAYQHKNVSQTKTNAVNLLKSFEISTDIAYIHHFRRCTRTYDPNIECNILRTDKTFAPILPELRVRTFLVLWYLRERQLRQARNETESNKFLVV</sequence>
<evidence type="ECO:0000256" key="4">
    <source>
        <dbReference type="ARBA" id="ARBA00022679"/>
    </source>
</evidence>
<dbReference type="RefSeq" id="XP_009016933.1">
    <property type="nucleotide sequence ID" value="XM_009018685.1"/>
</dbReference>
<dbReference type="InterPro" id="IPR008166">
    <property type="entry name" value="Glyco_transf_92"/>
</dbReference>
<dbReference type="GO" id="GO:0005737">
    <property type="term" value="C:cytoplasm"/>
    <property type="evidence" value="ECO:0000318"/>
    <property type="project" value="GO_Central"/>
</dbReference>
<dbReference type="PANTHER" id="PTHR21461">
    <property type="entry name" value="GLYCOSYLTRANSFERASE FAMILY 92 PROTEIN"/>
    <property type="match status" value="1"/>
</dbReference>
<keyword evidence="6" id="KW-1133">Transmembrane helix</keyword>
<keyword evidence="7" id="KW-0472">Membrane</keyword>
<evidence type="ECO:0000313" key="10">
    <source>
        <dbReference type="Proteomes" id="UP000015101"/>
    </source>
</evidence>
<evidence type="ECO:0000256" key="5">
    <source>
        <dbReference type="ARBA" id="ARBA00022692"/>
    </source>
</evidence>
<evidence type="ECO:0000313" key="8">
    <source>
        <dbReference type="EMBL" id="ESO05000.1"/>
    </source>
</evidence>
<dbReference type="HOGENOM" id="CLU_391431_0_0_1"/>
<dbReference type="EMBL" id="AMQM01004017">
    <property type="status" value="NOT_ANNOTATED_CDS"/>
    <property type="molecule type" value="Genomic_DNA"/>
</dbReference>
<keyword evidence="3" id="KW-0328">Glycosyltransferase</keyword>
<reference evidence="9" key="3">
    <citation type="submission" date="2015-06" db="UniProtKB">
        <authorList>
            <consortium name="EnsemblMetazoa"/>
        </authorList>
    </citation>
    <scope>IDENTIFICATION</scope>
</reference>
<dbReference type="Proteomes" id="UP000015101">
    <property type="component" value="Unassembled WGS sequence"/>
</dbReference>
<dbReference type="EnsemblMetazoa" id="HelroT172012">
    <property type="protein sequence ID" value="HelroP172012"/>
    <property type="gene ID" value="HelroG172012"/>
</dbReference>
<proteinExistence type="inferred from homology"/>
<keyword evidence="4" id="KW-0808">Transferase</keyword>
<dbReference type="GO" id="GO:0016020">
    <property type="term" value="C:membrane"/>
    <property type="evidence" value="ECO:0007669"/>
    <property type="project" value="UniProtKB-SubCell"/>
</dbReference>
<reference evidence="10" key="1">
    <citation type="submission" date="2012-12" db="EMBL/GenBank/DDBJ databases">
        <authorList>
            <person name="Hellsten U."/>
            <person name="Grimwood J."/>
            <person name="Chapman J.A."/>
            <person name="Shapiro H."/>
            <person name="Aerts A."/>
            <person name="Otillar R.P."/>
            <person name="Terry A.Y."/>
            <person name="Boore J.L."/>
            <person name="Simakov O."/>
            <person name="Marletaz F."/>
            <person name="Cho S.-J."/>
            <person name="Edsinger-Gonzales E."/>
            <person name="Havlak P."/>
            <person name="Kuo D.-H."/>
            <person name="Larsson T."/>
            <person name="Lv J."/>
            <person name="Arendt D."/>
            <person name="Savage R."/>
            <person name="Osoegawa K."/>
            <person name="de Jong P."/>
            <person name="Lindberg D.R."/>
            <person name="Seaver E.C."/>
            <person name="Weisblat D.A."/>
            <person name="Putnam N.H."/>
            <person name="Grigoriev I.V."/>
            <person name="Rokhsar D.S."/>
        </authorList>
    </citation>
    <scope>NUCLEOTIDE SEQUENCE</scope>
</reference>
<dbReference type="EMBL" id="KB096411">
    <property type="protein sequence ID" value="ESO05000.1"/>
    <property type="molecule type" value="Genomic_DNA"/>
</dbReference>
<evidence type="ECO:0000256" key="1">
    <source>
        <dbReference type="ARBA" id="ARBA00004167"/>
    </source>
</evidence>
<dbReference type="CTD" id="20203877"/>
<dbReference type="Pfam" id="PF01697">
    <property type="entry name" value="Glyco_transf_92"/>
    <property type="match status" value="1"/>
</dbReference>
<dbReference type="PANTHER" id="PTHR21461:SF87">
    <property type="entry name" value="GH12965P"/>
    <property type="match status" value="1"/>
</dbReference>
<name>T1F4X8_HELRO</name>
<protein>
    <recommendedName>
        <fullName evidence="11">Glycosyltransferase family 92 protein</fullName>
    </recommendedName>
</protein>
<evidence type="ECO:0000256" key="3">
    <source>
        <dbReference type="ARBA" id="ARBA00022676"/>
    </source>
</evidence>
<gene>
    <name evidence="9" type="primary">20203877</name>
    <name evidence="8" type="ORF">HELRODRAFT_172012</name>
</gene>
<organism evidence="9 10">
    <name type="scientific">Helobdella robusta</name>
    <name type="common">Californian leech</name>
    <dbReference type="NCBI Taxonomy" id="6412"/>
    <lineage>
        <taxon>Eukaryota</taxon>
        <taxon>Metazoa</taxon>
        <taxon>Spiralia</taxon>
        <taxon>Lophotrochozoa</taxon>
        <taxon>Annelida</taxon>
        <taxon>Clitellata</taxon>
        <taxon>Hirudinea</taxon>
        <taxon>Rhynchobdellida</taxon>
        <taxon>Glossiphoniidae</taxon>
        <taxon>Helobdella</taxon>
    </lineage>
</organism>
<comment type="subcellular location">
    <subcellularLocation>
        <location evidence="1">Membrane</location>
        <topology evidence="1">Single-pass membrane protein</topology>
    </subcellularLocation>
</comment>
<dbReference type="KEGG" id="hro:HELRODRAFT_172012"/>
<evidence type="ECO:0000313" key="9">
    <source>
        <dbReference type="EnsemblMetazoa" id="HelroP172012"/>
    </source>
</evidence>
<dbReference type="OrthoDB" id="2526284at2759"/>
<dbReference type="AlphaFoldDB" id="T1F4X8"/>
<keyword evidence="10" id="KW-1185">Reference proteome</keyword>
<evidence type="ECO:0008006" key="11">
    <source>
        <dbReference type="Google" id="ProtNLM"/>
    </source>
</evidence>
<accession>T1F4X8</accession>
<keyword evidence="5" id="KW-0812">Transmembrane</keyword>
<evidence type="ECO:0000256" key="7">
    <source>
        <dbReference type="ARBA" id="ARBA00023136"/>
    </source>
</evidence>
<dbReference type="eggNOG" id="ENOG502S8SJ">
    <property type="taxonomic scope" value="Eukaryota"/>
</dbReference>
<dbReference type="GO" id="GO:0016757">
    <property type="term" value="F:glycosyltransferase activity"/>
    <property type="evidence" value="ECO:0000318"/>
    <property type="project" value="GO_Central"/>
</dbReference>
<reference evidence="8 10" key="2">
    <citation type="journal article" date="2013" name="Nature">
        <title>Insights into bilaterian evolution from three spiralian genomes.</title>
        <authorList>
            <person name="Simakov O."/>
            <person name="Marletaz F."/>
            <person name="Cho S.J."/>
            <person name="Edsinger-Gonzales E."/>
            <person name="Havlak P."/>
            <person name="Hellsten U."/>
            <person name="Kuo D.H."/>
            <person name="Larsson T."/>
            <person name="Lv J."/>
            <person name="Arendt D."/>
            <person name="Savage R."/>
            <person name="Osoegawa K."/>
            <person name="de Jong P."/>
            <person name="Grimwood J."/>
            <person name="Chapman J.A."/>
            <person name="Shapiro H."/>
            <person name="Aerts A."/>
            <person name="Otillar R.P."/>
            <person name="Terry A.Y."/>
            <person name="Boore J.L."/>
            <person name="Grigoriev I.V."/>
            <person name="Lindberg D.R."/>
            <person name="Seaver E.C."/>
            <person name="Weisblat D.A."/>
            <person name="Putnam N.H."/>
            <person name="Rokhsar D.S."/>
        </authorList>
    </citation>
    <scope>NUCLEOTIDE SEQUENCE</scope>
</reference>
<dbReference type="GeneID" id="20203877"/>
<dbReference type="InParanoid" id="T1F4X8"/>